<feature type="compositionally biased region" description="Polar residues" evidence="6">
    <location>
        <begin position="959"/>
        <end position="971"/>
    </location>
</feature>
<feature type="region of interest" description="Disordered" evidence="6">
    <location>
        <begin position="1211"/>
        <end position="1305"/>
    </location>
</feature>
<dbReference type="Pfam" id="PF12796">
    <property type="entry name" value="Ank_2"/>
    <property type="match status" value="2"/>
</dbReference>
<reference evidence="9" key="2">
    <citation type="submission" date="2025-09" db="UniProtKB">
        <authorList>
            <consortium name="Ensembl"/>
        </authorList>
    </citation>
    <scope>IDENTIFICATION</scope>
</reference>
<feature type="region of interest" description="Disordered" evidence="6">
    <location>
        <begin position="901"/>
        <end position="1079"/>
    </location>
</feature>
<feature type="compositionally biased region" description="Low complexity" evidence="6">
    <location>
        <begin position="1235"/>
        <end position="1250"/>
    </location>
</feature>
<dbReference type="InterPro" id="IPR001452">
    <property type="entry name" value="SH3_domain"/>
</dbReference>
<feature type="compositionally biased region" description="Polar residues" evidence="6">
    <location>
        <begin position="518"/>
        <end position="537"/>
    </location>
</feature>
<dbReference type="FunFam" id="1.25.40.20:FF:000042">
    <property type="entry name" value="caskin-2 isoform X2"/>
    <property type="match status" value="1"/>
</dbReference>
<dbReference type="InterPro" id="IPR002110">
    <property type="entry name" value="Ankyrin_rpt"/>
</dbReference>
<feature type="domain" description="SAM" evidence="8">
    <location>
        <begin position="356"/>
        <end position="419"/>
    </location>
</feature>
<dbReference type="Ensembl" id="ENSEBUT00000002413.1">
    <property type="protein sequence ID" value="ENSEBUP00000002067.1"/>
    <property type="gene ID" value="ENSEBUG00000001650.1"/>
</dbReference>
<dbReference type="Pfam" id="PF16632">
    <property type="entry name" value="Caskin-tail"/>
    <property type="match status" value="1"/>
</dbReference>
<dbReference type="Pfam" id="PF00536">
    <property type="entry name" value="SAM_1"/>
    <property type="match status" value="2"/>
</dbReference>
<dbReference type="CDD" id="cd09497">
    <property type="entry name" value="SAM_caskin1_2_repeat1"/>
    <property type="match status" value="1"/>
</dbReference>
<keyword evidence="2" id="KW-0677">Repeat</keyword>
<dbReference type="PROSITE" id="PS50297">
    <property type="entry name" value="ANK_REP_REGION"/>
    <property type="match status" value="3"/>
</dbReference>
<evidence type="ECO:0000259" key="7">
    <source>
        <dbReference type="PROSITE" id="PS50002"/>
    </source>
</evidence>
<evidence type="ECO:0000259" key="8">
    <source>
        <dbReference type="PROSITE" id="PS50105"/>
    </source>
</evidence>
<dbReference type="SUPFAM" id="SSF48403">
    <property type="entry name" value="Ankyrin repeat"/>
    <property type="match status" value="1"/>
</dbReference>
<dbReference type="SMART" id="SM00248">
    <property type="entry name" value="ANK"/>
    <property type="match status" value="4"/>
</dbReference>
<dbReference type="Proteomes" id="UP000694388">
    <property type="component" value="Unplaced"/>
</dbReference>
<dbReference type="PRINTS" id="PR01415">
    <property type="entry name" value="ANKYRIN"/>
</dbReference>
<dbReference type="InterPro" id="IPR035498">
    <property type="entry name" value="Caskin1/2_SAM_2"/>
</dbReference>
<feature type="region of interest" description="Disordered" evidence="6">
    <location>
        <begin position="723"/>
        <end position="762"/>
    </location>
</feature>
<keyword evidence="10" id="KW-1185">Reference proteome</keyword>
<feature type="compositionally biased region" description="Polar residues" evidence="6">
    <location>
        <begin position="629"/>
        <end position="638"/>
    </location>
</feature>
<dbReference type="SMART" id="SM00326">
    <property type="entry name" value="SH3"/>
    <property type="match status" value="1"/>
</dbReference>
<dbReference type="InterPro" id="IPR036028">
    <property type="entry name" value="SH3-like_dom_sf"/>
</dbReference>
<evidence type="ECO:0000256" key="2">
    <source>
        <dbReference type="ARBA" id="ARBA00022737"/>
    </source>
</evidence>
<feature type="domain" description="SAM" evidence="8">
    <location>
        <begin position="425"/>
        <end position="489"/>
    </location>
</feature>
<dbReference type="Gene3D" id="1.10.150.50">
    <property type="entry name" value="Transcription Factor, Ets-1"/>
    <property type="match status" value="2"/>
</dbReference>
<dbReference type="GeneTree" id="ENSGT00940000158025"/>
<feature type="repeat" description="ANK" evidence="4">
    <location>
        <begin position="138"/>
        <end position="170"/>
    </location>
</feature>
<dbReference type="FunFam" id="1.10.150.50:FF:000032">
    <property type="entry name" value="caskin-1 isoform X1"/>
    <property type="match status" value="1"/>
</dbReference>
<feature type="region of interest" description="Disordered" evidence="6">
    <location>
        <begin position="265"/>
        <end position="306"/>
    </location>
</feature>
<feature type="compositionally biased region" description="Basic and acidic residues" evidence="6">
    <location>
        <begin position="1288"/>
        <end position="1298"/>
    </location>
</feature>
<feature type="compositionally biased region" description="Polar residues" evidence="6">
    <location>
        <begin position="1020"/>
        <end position="1033"/>
    </location>
</feature>
<feature type="region of interest" description="Disordered" evidence="6">
    <location>
        <begin position="1136"/>
        <end position="1180"/>
    </location>
</feature>
<dbReference type="FunFam" id="1.10.150.50:FF:000028">
    <property type="entry name" value="caskin-2 isoform X2"/>
    <property type="match status" value="1"/>
</dbReference>
<feature type="compositionally biased region" description="Polar residues" evidence="6">
    <location>
        <begin position="991"/>
        <end position="1001"/>
    </location>
</feature>
<dbReference type="InterPro" id="IPR036770">
    <property type="entry name" value="Ankyrin_rpt-contain_sf"/>
</dbReference>
<dbReference type="Pfam" id="PF16907">
    <property type="entry name" value="Caskin-Pro-rich"/>
    <property type="match status" value="1"/>
</dbReference>
<dbReference type="InterPro" id="IPR032117">
    <property type="entry name" value="Caskin_C"/>
</dbReference>
<feature type="domain" description="SH3" evidence="7">
    <location>
        <begin position="199"/>
        <end position="264"/>
    </location>
</feature>
<evidence type="ECO:0000256" key="1">
    <source>
        <dbReference type="ARBA" id="ARBA00022443"/>
    </source>
</evidence>
<organism evidence="9 10">
    <name type="scientific">Eptatretus burgeri</name>
    <name type="common">Inshore hagfish</name>
    <dbReference type="NCBI Taxonomy" id="7764"/>
    <lineage>
        <taxon>Eukaryota</taxon>
        <taxon>Metazoa</taxon>
        <taxon>Chordata</taxon>
        <taxon>Craniata</taxon>
        <taxon>Vertebrata</taxon>
        <taxon>Cyclostomata</taxon>
        <taxon>Myxini</taxon>
        <taxon>Myxiniformes</taxon>
        <taxon>Myxinidae</taxon>
        <taxon>Eptatretinae</taxon>
        <taxon>Eptatretus</taxon>
    </lineage>
</organism>
<protein>
    <recommendedName>
        <fullName evidence="11">Caskin-1-like</fullName>
    </recommendedName>
</protein>
<dbReference type="PROSITE" id="PS50105">
    <property type="entry name" value="SAM_DOMAIN"/>
    <property type="match status" value="2"/>
</dbReference>
<dbReference type="Gene3D" id="1.25.40.20">
    <property type="entry name" value="Ankyrin repeat-containing domain"/>
    <property type="match status" value="2"/>
</dbReference>
<name>A0A8C4N5T5_EPTBU</name>
<evidence type="ECO:0000256" key="6">
    <source>
        <dbReference type="SAM" id="MobiDB-lite"/>
    </source>
</evidence>
<dbReference type="CDD" id="cd09498">
    <property type="entry name" value="SAM_caskin1_2_repeat2"/>
    <property type="match status" value="1"/>
</dbReference>
<dbReference type="InterPro" id="IPR013761">
    <property type="entry name" value="SAM/pointed_sf"/>
</dbReference>
<feature type="region of interest" description="Disordered" evidence="6">
    <location>
        <begin position="496"/>
        <end position="640"/>
    </location>
</feature>
<proteinExistence type="predicted"/>
<dbReference type="SUPFAM" id="SSF47769">
    <property type="entry name" value="SAM/Pointed domain"/>
    <property type="match status" value="2"/>
</dbReference>
<evidence type="ECO:0008006" key="11">
    <source>
        <dbReference type="Google" id="ProtNLM"/>
    </source>
</evidence>
<dbReference type="Gene3D" id="2.30.30.40">
    <property type="entry name" value="SH3 Domains"/>
    <property type="match status" value="1"/>
</dbReference>
<evidence type="ECO:0000256" key="3">
    <source>
        <dbReference type="ARBA" id="ARBA00023043"/>
    </source>
</evidence>
<keyword evidence="3 4" id="KW-0040">ANK repeat</keyword>
<feature type="compositionally biased region" description="Polar residues" evidence="6">
    <location>
        <begin position="589"/>
        <end position="599"/>
    </location>
</feature>
<keyword evidence="1 5" id="KW-0728">SH3 domain</keyword>
<feature type="compositionally biased region" description="Polar residues" evidence="6">
    <location>
        <begin position="1257"/>
        <end position="1271"/>
    </location>
</feature>
<dbReference type="PANTHER" id="PTHR24174">
    <property type="entry name" value="ANKYRIN REPEAT AND STERILE ALPHA MOTIF DOMAIN-CONTAINING PROTEIN 1"/>
    <property type="match status" value="1"/>
</dbReference>
<dbReference type="PANTHER" id="PTHR24174:SF16">
    <property type="entry name" value="CASKIN-2"/>
    <property type="match status" value="1"/>
</dbReference>
<evidence type="ECO:0000313" key="9">
    <source>
        <dbReference type="Ensembl" id="ENSEBUP00000002067.1"/>
    </source>
</evidence>
<dbReference type="PROSITE" id="PS50002">
    <property type="entry name" value="SH3"/>
    <property type="match status" value="1"/>
</dbReference>
<dbReference type="InterPro" id="IPR035497">
    <property type="entry name" value="Caskin1/2_SAM_1"/>
</dbReference>
<dbReference type="SUPFAM" id="SSF50044">
    <property type="entry name" value="SH3-domain"/>
    <property type="match status" value="1"/>
</dbReference>
<evidence type="ECO:0000313" key="10">
    <source>
        <dbReference type="Proteomes" id="UP000694388"/>
    </source>
</evidence>
<sequence length="1324" mass="141684">MRSLHYGAWKGKVDPVKMLLRAGSSANGQSAEGDIPLHLAAQHGHYEVTELLLQHQSNVCIMNGSSKSALDLACEFGRLKVAQLLLNSNMCAALLEGRSSDITDPNSTTPLHMGAKNGHKDIIRLLLISGMDINRQTRSGTALHEAALYGKTDVVSLLIEAGINVHIRNTYNQTALDIVNQFTGSQASKGIKQMLREASAVLQVRAVKDFSNVYDPECLAVRAGETITVIGQHADGRWKGVVQDGRCPERIGYFPPAIAEVINRRTVERRNSGSTGSLASARSSGSGQSASSAETHHGVPSDAGKTHHLGVSQASMLISPSAVDHQGRAVEQVSRIQATWTFQGGDGICTRTVDGRDPEAVARWLADFQLQQYTPNFLGAGYDLHTISRMTPEDLTAIGVTKPGHRKKIAVEISKLNISDGLPDYRPAELGEWLSLIGLAHYQHLLQSNGYESIEFITDLTWEDLQEIGIMKLGHQKKLMLAVKKLVELQKMEQDLGGEADSSAPGTNLTTKGIEHTPATQMSATTHEGYSRTSQDGEGSPRNFAFHTSLDSQPDDESVPYRLQPVPGRLRSARQQSPGPNATYKHFTLPQTPTRSRPASPQVYFPPRPSPLQGSPERPQTPPPAHLQSPRSLPQSPTHKGFAYVPAQHLEGGVSLIATGRLAQAVGGISTFVEIAAAEEMPKMVGEVETEGELKPIDAELPDTASKAMAAATLSAQRVARSHSARGGPCMGDRNVNRSQSFAVRPKKKGPPPPPPKRYSSAITTTHSDAFYRQTTEDITIMAEHKSRKGSIETASAGSVKSIAARLEMSSLGGRGRSGRASLSQKFAGADRPSAATLPARLGPSAVRPASSLVKTSVSTEEKVIVQKHKPRTLSGEAHVIKSSTAHELQNGRKVAIVTPGTAATEKHSSKGSESIGSSSTRRRVASEPKPLALQTEEATPVQFTPTGSVADQEEPANKDTQVPFTPTGSAANKKELMTKEEPTAGEDIQRQASSRQSSTECIPFAEEGNLTIKQRPKARTNSASGEDVSFNTEAEGLSELKFSYGSDGDANGNSSPDEQQIKGSPKFQLVESDTVKRRPKAREVKELLIHQAEEGLKQRPHTIVEPGVTASKVVLVQMSGTQVYPTMTCQVSHATETTPRDQEGLRVIKPPLSPKPTVVPQIRRTGPPPPPPKKPSVVGAMSPEMRRTTLPPPVAPKPTLSVALSIGTITPGQSLSRSAGNSPSPSPARAGTRPSSTPASLSSSPAKLSSEPDRPNSPTTAVQSHASFLTQPDIPVVETSQAVDSKGTLKTEAEKPVESSSSILDDIGSMFDDLTDQLEAMLE</sequence>
<dbReference type="InterPro" id="IPR001660">
    <property type="entry name" value="SAM"/>
</dbReference>
<dbReference type="SMART" id="SM00454">
    <property type="entry name" value="SAM"/>
    <property type="match status" value="2"/>
</dbReference>
<feature type="repeat" description="ANK" evidence="4">
    <location>
        <begin position="32"/>
        <end position="64"/>
    </location>
</feature>
<evidence type="ECO:0000256" key="5">
    <source>
        <dbReference type="PROSITE-ProRule" id="PRU00192"/>
    </source>
</evidence>
<dbReference type="OMA" id="IGLNQYH"/>
<dbReference type="PROSITE" id="PS50088">
    <property type="entry name" value="ANK_REPEAT"/>
    <property type="match status" value="3"/>
</dbReference>
<feature type="compositionally biased region" description="Basic and acidic residues" evidence="6">
    <location>
        <begin position="973"/>
        <end position="983"/>
    </location>
</feature>
<feature type="compositionally biased region" description="Low complexity" evidence="6">
    <location>
        <begin position="272"/>
        <end position="293"/>
    </location>
</feature>
<feature type="compositionally biased region" description="Polar residues" evidence="6">
    <location>
        <begin position="1052"/>
        <end position="1063"/>
    </location>
</feature>
<reference evidence="9" key="1">
    <citation type="submission" date="2025-08" db="UniProtKB">
        <authorList>
            <consortium name="Ensembl"/>
        </authorList>
    </citation>
    <scope>IDENTIFICATION</scope>
</reference>
<accession>A0A8C4N5T5</accession>
<feature type="compositionally biased region" description="Polar residues" evidence="6">
    <location>
        <begin position="1211"/>
        <end position="1224"/>
    </location>
</feature>
<dbReference type="InterPro" id="IPR033635">
    <property type="entry name" value="ANKS1/Caskin"/>
</dbReference>
<evidence type="ECO:0000256" key="4">
    <source>
        <dbReference type="PROSITE-ProRule" id="PRU00023"/>
    </source>
</evidence>
<feature type="repeat" description="ANK" evidence="4">
    <location>
        <begin position="106"/>
        <end position="138"/>
    </location>
</feature>
<dbReference type="Pfam" id="PF07653">
    <property type="entry name" value="SH3_2"/>
    <property type="match status" value="1"/>
</dbReference>